<reference evidence="2 3" key="1">
    <citation type="submission" date="2020-04" db="EMBL/GenBank/DDBJ databases">
        <title>Sphingobium sp. AR-3-1 isolated from Arctic soil.</title>
        <authorList>
            <person name="Dahal R.H."/>
            <person name="Chaudhary D.K."/>
        </authorList>
    </citation>
    <scope>NUCLEOTIDE SEQUENCE [LARGE SCALE GENOMIC DNA]</scope>
    <source>
        <strain evidence="2 3">AR-3-1</strain>
    </source>
</reference>
<keyword evidence="2" id="KW-0238">DNA-binding</keyword>
<dbReference type="GO" id="GO:0003677">
    <property type="term" value="F:DNA binding"/>
    <property type="evidence" value="ECO:0007669"/>
    <property type="project" value="UniProtKB-KW"/>
</dbReference>
<dbReference type="InterPro" id="IPR000835">
    <property type="entry name" value="HTH_MarR-typ"/>
</dbReference>
<dbReference type="Proteomes" id="UP000519023">
    <property type="component" value="Unassembled WGS sequence"/>
</dbReference>
<proteinExistence type="predicted"/>
<evidence type="ECO:0000259" key="1">
    <source>
        <dbReference type="Pfam" id="PF13463"/>
    </source>
</evidence>
<dbReference type="InterPro" id="IPR036388">
    <property type="entry name" value="WH-like_DNA-bd_sf"/>
</dbReference>
<accession>A0A7X9WRU7</accession>
<organism evidence="2 3">
    <name type="scientific">Sphingobium psychrophilum</name>
    <dbReference type="NCBI Taxonomy" id="2728834"/>
    <lineage>
        <taxon>Bacteria</taxon>
        <taxon>Pseudomonadati</taxon>
        <taxon>Pseudomonadota</taxon>
        <taxon>Alphaproteobacteria</taxon>
        <taxon>Sphingomonadales</taxon>
        <taxon>Sphingomonadaceae</taxon>
        <taxon>Sphingobium</taxon>
    </lineage>
</organism>
<dbReference type="EMBL" id="JABBFV010000001">
    <property type="protein sequence ID" value="NML08712.1"/>
    <property type="molecule type" value="Genomic_DNA"/>
</dbReference>
<keyword evidence="3" id="KW-1185">Reference proteome</keyword>
<comment type="caution">
    <text evidence="2">The sequence shown here is derived from an EMBL/GenBank/DDBJ whole genome shotgun (WGS) entry which is preliminary data.</text>
</comment>
<sequence length="340" mass="36774">MMDDFSYAQPLTGQPIIGQATPLAARDERASLLVIADQMDAPDLAPVAAAAGFRLLGVAALADAPVRLDLQAQCDTVLFFCPAMTPLLERLLVQLETQAIQNGMAVILVAGWETVELAFACLRGPHTQLLCDPDRTELAAALVAAGQHRPVVGHVHEVDREGARLQQLSEEVGRLARTLDALTERTRMATPSFDLGPRISDRPSDYIGMPALAPIGTPLQPVEKAAPAITAAQVRDLLRARRIRADFLPGDLFADPAWDMMLDLLAARLDHERVSVSSLCIAAAVPPTTALRWIRTLTDKGLVERQADPHDGRRVFIALAEEAADALTRWFGASRRLLSA</sequence>
<dbReference type="AlphaFoldDB" id="A0A7X9WRU7"/>
<feature type="domain" description="HTH marR-type" evidence="1">
    <location>
        <begin position="271"/>
        <end position="322"/>
    </location>
</feature>
<protein>
    <submittedName>
        <fullName evidence="2">Winged helix DNA-binding protein</fullName>
    </submittedName>
</protein>
<dbReference type="Pfam" id="PF13463">
    <property type="entry name" value="HTH_27"/>
    <property type="match status" value="1"/>
</dbReference>
<evidence type="ECO:0000313" key="2">
    <source>
        <dbReference type="EMBL" id="NML08712.1"/>
    </source>
</evidence>
<name>A0A7X9WRU7_9SPHN</name>
<evidence type="ECO:0000313" key="3">
    <source>
        <dbReference type="Proteomes" id="UP000519023"/>
    </source>
</evidence>
<dbReference type="Gene3D" id="1.10.10.10">
    <property type="entry name" value="Winged helix-like DNA-binding domain superfamily/Winged helix DNA-binding domain"/>
    <property type="match status" value="1"/>
</dbReference>
<dbReference type="SUPFAM" id="SSF46785">
    <property type="entry name" value="Winged helix' DNA-binding domain"/>
    <property type="match status" value="1"/>
</dbReference>
<dbReference type="GO" id="GO:0003700">
    <property type="term" value="F:DNA-binding transcription factor activity"/>
    <property type="evidence" value="ECO:0007669"/>
    <property type="project" value="InterPro"/>
</dbReference>
<dbReference type="InterPro" id="IPR036390">
    <property type="entry name" value="WH_DNA-bd_sf"/>
</dbReference>
<gene>
    <name evidence="2" type="ORF">HHL08_00890</name>
</gene>